<comment type="catalytic activity">
    <reaction evidence="10">
        <text>L-threonyl-[protein] + ATP = O-phospho-L-threonyl-[protein] + ADP + H(+)</text>
        <dbReference type="Rhea" id="RHEA:46608"/>
        <dbReference type="Rhea" id="RHEA-COMP:11060"/>
        <dbReference type="Rhea" id="RHEA-COMP:11605"/>
        <dbReference type="ChEBI" id="CHEBI:15378"/>
        <dbReference type="ChEBI" id="CHEBI:30013"/>
        <dbReference type="ChEBI" id="CHEBI:30616"/>
        <dbReference type="ChEBI" id="CHEBI:61977"/>
        <dbReference type="ChEBI" id="CHEBI:456216"/>
        <dbReference type="EC" id="2.7.11.1"/>
    </reaction>
</comment>
<dbReference type="InterPro" id="IPR008271">
    <property type="entry name" value="Ser/Thr_kinase_AS"/>
</dbReference>
<evidence type="ECO:0000256" key="6">
    <source>
        <dbReference type="ARBA" id="ARBA00022679"/>
    </source>
</evidence>
<dbReference type="Proteomes" id="UP000285405">
    <property type="component" value="Unassembled WGS sequence"/>
</dbReference>
<evidence type="ECO:0000256" key="1">
    <source>
        <dbReference type="ARBA" id="ARBA00004266"/>
    </source>
</evidence>
<evidence type="ECO:0000256" key="5">
    <source>
        <dbReference type="ARBA" id="ARBA00022553"/>
    </source>
</evidence>
<accession>A0A420IKH6</accession>
<comment type="catalytic activity">
    <reaction evidence="11">
        <text>L-seryl-[protein] + ATP = O-phospho-L-seryl-[protein] + ADP + H(+)</text>
        <dbReference type="Rhea" id="RHEA:17989"/>
        <dbReference type="Rhea" id="RHEA-COMP:9863"/>
        <dbReference type="Rhea" id="RHEA-COMP:11604"/>
        <dbReference type="ChEBI" id="CHEBI:15378"/>
        <dbReference type="ChEBI" id="CHEBI:29999"/>
        <dbReference type="ChEBI" id="CHEBI:30616"/>
        <dbReference type="ChEBI" id="CHEBI:83421"/>
        <dbReference type="ChEBI" id="CHEBI:456216"/>
        <dbReference type="EC" id="2.7.11.1"/>
    </reaction>
</comment>
<evidence type="ECO:0000259" key="14">
    <source>
        <dbReference type="PROSITE" id="PS50011"/>
    </source>
</evidence>
<evidence type="ECO:0000256" key="13">
    <source>
        <dbReference type="SAM" id="MobiDB-lite"/>
    </source>
</evidence>
<sequence>MIQIDRQHSTRRPLGEATRRVNNINSQFQHTKNSYCPQLTPKHETTKAKCSHKKCNQSLKQSNYLPQNILGESIENPRVSALVHEHEIGAGNRASSRLVATTSSGGKLKSCIGPWKLGKTLGRGSSARVRLARHQITGQEAAVKIVLKSSAQMSQSGSLANFEMAESNLHNNNSELRHMPAGIEREVAIMKLIQHPNILRLYDIWENRKEIYLCLEYVDNGELFEQIAKKGGLEEEEAMGYFRQILSAVEYCHSFNICHRDLKPENILLTSAGQIKIADFGMAALHQTPGHQLSTSCGSPHYAAPELIKGSKYHGNVVDIWSMGVILFATLAGRLPFDAQGISKKWLTPLLEKIKKGQYEMASNFSPEAKSLIRRMLQVNPKDRITISQIWKHPLLKKYDYLDNLRQDSHLLSPSADVCRHSKIRRGEVSSEIFRHLRSMWHSLSENELMEALISSEPNDQKLFYNLLIKFRDAQLENYMPDLGHSSSDYHHVRPVSLTKTFSTCHFPQARKKFHGRTGSKFTVISNTPENEKGHLKFNNYLKNRNQEHDSKLLCREMLSSSRESSENSKAIKSKVSWVSSQTTACIVQKPPFPPETLASRQSLARSTRSHNSARKIRVSCDKKKRGVCFNHLRKNSPSGRRSHSLNSLLIHKSNCKNHFEIVPHDGDVSHPITRNSGFSIDDLSNKPQQIPPSSNSVAVNLDHINQKFNEDVRLQSNSLARDCDEAFNGCGGSILKDPKAHMKYRVNSTPLNKKTKISDLNNRPLPQPPAMQIESVKIELLEAREKAELRRKLGGYESPAYLDRLVTHIDQLIQPLSQNYLSGDRRVISAPSDMRKNDVSDQLPSICEGGTESFSRKKKKDLVATDLERRQIDVRDGSSESDSEYLSINDNWVTGSNSSPIRMDSVKILRSSSSSSLIKSPVPLKTQESSLPVEPTFHQDKRRNYSIKNTSQLDNSFKKKLKDEEEIISKPRDNKRVQKRKDEDDTCLKNNTVLVKKKTNWFKRVLIQEVEMKSYDKDSKVFNTSETVEPLYERQYCIFPDSRKKTSFNLSKFFKWRSSKPNMIFCDEFEHDDSLYKCSKNQDSTTDIKCGSSERLSIDQENEKFRLVAPQRNWWAKLFKVKPIVRFICFSISRKRARLETLNLLREWKRFGIQDIEVDKRRSIITGQVGVENYLKIKNVSFAAEFMTVIEHGKRSTLSIARWTQEQGAASSFEKVVETIEKVFGERNFLVTDQKKRKMMIKTIKLLSVPKI</sequence>
<keyword evidence="9 12" id="KW-0067">ATP-binding</keyword>
<evidence type="ECO:0000256" key="11">
    <source>
        <dbReference type="ARBA" id="ARBA00048679"/>
    </source>
</evidence>
<comment type="caution">
    <text evidence="15">The sequence shown here is derived from an EMBL/GenBank/DDBJ whole genome shotgun (WGS) entry which is preliminary data.</text>
</comment>
<dbReference type="PROSITE" id="PS00107">
    <property type="entry name" value="PROTEIN_KINASE_ATP"/>
    <property type="match status" value="1"/>
</dbReference>
<evidence type="ECO:0000256" key="10">
    <source>
        <dbReference type="ARBA" id="ARBA00047899"/>
    </source>
</evidence>
<dbReference type="GO" id="GO:0005940">
    <property type="term" value="C:septin ring"/>
    <property type="evidence" value="ECO:0007669"/>
    <property type="project" value="UniProtKB-ARBA"/>
</dbReference>
<dbReference type="Pfam" id="PF00069">
    <property type="entry name" value="Pkinase"/>
    <property type="match status" value="1"/>
</dbReference>
<dbReference type="OrthoDB" id="504170at2759"/>
<dbReference type="PANTHER" id="PTHR24346">
    <property type="entry name" value="MAP/MICROTUBULE AFFINITY-REGULATING KINASE"/>
    <property type="match status" value="1"/>
</dbReference>
<dbReference type="AlphaFoldDB" id="A0A420IKH6"/>
<dbReference type="PANTHER" id="PTHR24346:SF110">
    <property type="entry name" value="NON-SPECIFIC SERINE_THREONINE PROTEIN KINASE"/>
    <property type="match status" value="1"/>
</dbReference>
<evidence type="ECO:0000256" key="2">
    <source>
        <dbReference type="ARBA" id="ARBA00010791"/>
    </source>
</evidence>
<feature type="binding site" evidence="12">
    <location>
        <position position="148"/>
    </location>
    <ligand>
        <name>ATP</name>
        <dbReference type="ChEBI" id="CHEBI:30616"/>
    </ligand>
</feature>
<keyword evidence="6" id="KW-0808">Transferase</keyword>
<dbReference type="InterPro" id="IPR043024">
    <property type="entry name" value="KA1_sf_fungal"/>
</dbReference>
<protein>
    <recommendedName>
        <fullName evidence="3">non-specific serine/threonine protein kinase</fullName>
        <ecNumber evidence="3">2.7.11.1</ecNumber>
    </recommendedName>
</protein>
<dbReference type="GO" id="GO:0035556">
    <property type="term" value="P:intracellular signal transduction"/>
    <property type="evidence" value="ECO:0007669"/>
    <property type="project" value="TreeGrafter"/>
</dbReference>
<evidence type="ECO:0000256" key="7">
    <source>
        <dbReference type="ARBA" id="ARBA00022741"/>
    </source>
</evidence>
<feature type="region of interest" description="Disordered" evidence="13">
    <location>
        <begin position="590"/>
        <end position="618"/>
    </location>
</feature>
<dbReference type="PROSITE" id="PS50011">
    <property type="entry name" value="PROTEIN_KINASE_DOM"/>
    <property type="match status" value="1"/>
</dbReference>
<dbReference type="GO" id="GO:0005935">
    <property type="term" value="C:cellular bud neck"/>
    <property type="evidence" value="ECO:0007669"/>
    <property type="project" value="UniProtKB-SubCell"/>
</dbReference>
<dbReference type="EC" id="2.7.11.1" evidence="3"/>
<dbReference type="SMART" id="SM00220">
    <property type="entry name" value="S_TKc"/>
    <property type="match status" value="1"/>
</dbReference>
<feature type="compositionally biased region" description="Basic residues" evidence="13">
    <location>
        <begin position="608"/>
        <end position="618"/>
    </location>
</feature>
<gene>
    <name evidence="15" type="ORF">GcC1_081004</name>
</gene>
<dbReference type="EMBL" id="MCBR01008128">
    <property type="protein sequence ID" value="RKF75049.1"/>
    <property type="molecule type" value="Genomic_DNA"/>
</dbReference>
<dbReference type="PROSITE" id="PS00108">
    <property type="entry name" value="PROTEIN_KINASE_ST"/>
    <property type="match status" value="1"/>
</dbReference>
<dbReference type="Gene3D" id="3.30.310.220">
    <property type="entry name" value="Fungal kinase associated-1 domain"/>
    <property type="match status" value="1"/>
</dbReference>
<name>A0A420IKH6_9PEZI</name>
<keyword evidence="7 12" id="KW-0547">Nucleotide-binding</keyword>
<feature type="domain" description="Protein kinase" evidence="14">
    <location>
        <begin position="115"/>
        <end position="396"/>
    </location>
</feature>
<dbReference type="SUPFAM" id="SSF56112">
    <property type="entry name" value="Protein kinase-like (PK-like)"/>
    <property type="match status" value="1"/>
</dbReference>
<comment type="similarity">
    <text evidence="2">Belongs to the protein kinase superfamily. CAMK Ser/Thr protein kinase family. NIM1 subfamily.</text>
</comment>
<dbReference type="InterPro" id="IPR000719">
    <property type="entry name" value="Prot_kinase_dom"/>
</dbReference>
<keyword evidence="4" id="KW-0723">Serine/threonine-protein kinase</keyword>
<reference evidence="15 16" key="1">
    <citation type="journal article" date="2018" name="BMC Genomics">
        <title>Comparative genome analyses reveal sequence features reflecting distinct modes of host-adaptation between dicot and monocot powdery mildew.</title>
        <authorList>
            <person name="Wu Y."/>
            <person name="Ma X."/>
            <person name="Pan Z."/>
            <person name="Kale S.D."/>
            <person name="Song Y."/>
            <person name="King H."/>
            <person name="Zhang Q."/>
            <person name="Presley C."/>
            <person name="Deng X."/>
            <person name="Wei C.I."/>
            <person name="Xiao S."/>
        </authorList>
    </citation>
    <scope>NUCLEOTIDE SEQUENCE [LARGE SCALE GENOMIC DNA]</scope>
    <source>
        <strain evidence="15">UCSC1</strain>
    </source>
</reference>
<organism evidence="15 16">
    <name type="scientific">Golovinomyces cichoracearum</name>
    <dbReference type="NCBI Taxonomy" id="62708"/>
    <lineage>
        <taxon>Eukaryota</taxon>
        <taxon>Fungi</taxon>
        <taxon>Dikarya</taxon>
        <taxon>Ascomycota</taxon>
        <taxon>Pezizomycotina</taxon>
        <taxon>Leotiomycetes</taxon>
        <taxon>Erysiphales</taxon>
        <taxon>Erysiphaceae</taxon>
        <taxon>Golovinomyces</taxon>
    </lineage>
</organism>
<keyword evidence="8 15" id="KW-0418">Kinase</keyword>
<evidence type="ECO:0000256" key="3">
    <source>
        <dbReference type="ARBA" id="ARBA00012513"/>
    </source>
</evidence>
<dbReference type="InterPro" id="IPR017441">
    <property type="entry name" value="Protein_kinase_ATP_BS"/>
</dbReference>
<evidence type="ECO:0000313" key="16">
    <source>
        <dbReference type="Proteomes" id="UP000285405"/>
    </source>
</evidence>
<comment type="subcellular location">
    <subcellularLocation>
        <location evidence="1">Bud neck</location>
    </subcellularLocation>
</comment>
<evidence type="ECO:0000256" key="9">
    <source>
        <dbReference type="ARBA" id="ARBA00022840"/>
    </source>
</evidence>
<keyword evidence="5" id="KW-0597">Phosphoprotein</keyword>
<evidence type="ECO:0000313" key="15">
    <source>
        <dbReference type="EMBL" id="RKF75049.1"/>
    </source>
</evidence>
<dbReference type="GO" id="GO:0004674">
    <property type="term" value="F:protein serine/threonine kinase activity"/>
    <property type="evidence" value="ECO:0007669"/>
    <property type="project" value="UniProtKB-KW"/>
</dbReference>
<evidence type="ECO:0000256" key="4">
    <source>
        <dbReference type="ARBA" id="ARBA00022527"/>
    </source>
</evidence>
<evidence type="ECO:0000256" key="8">
    <source>
        <dbReference type="ARBA" id="ARBA00022777"/>
    </source>
</evidence>
<proteinExistence type="inferred from homology"/>
<dbReference type="Gene3D" id="1.10.510.10">
    <property type="entry name" value="Transferase(Phosphotransferase) domain 1"/>
    <property type="match status" value="1"/>
</dbReference>
<dbReference type="InterPro" id="IPR031850">
    <property type="entry name" value="Fungal_KA1_dom"/>
</dbReference>
<dbReference type="FunFam" id="1.10.510.10:FF:000394">
    <property type="entry name" value="Serine/threonine-protein kinase HSL1"/>
    <property type="match status" value="1"/>
</dbReference>
<evidence type="ECO:0000256" key="12">
    <source>
        <dbReference type="PROSITE-ProRule" id="PRU10141"/>
    </source>
</evidence>
<dbReference type="Pfam" id="PF16797">
    <property type="entry name" value="Fungal_KA1"/>
    <property type="match status" value="1"/>
</dbReference>
<dbReference type="InterPro" id="IPR011009">
    <property type="entry name" value="Kinase-like_dom_sf"/>
</dbReference>
<dbReference type="GO" id="GO:0005524">
    <property type="term" value="F:ATP binding"/>
    <property type="evidence" value="ECO:0007669"/>
    <property type="project" value="UniProtKB-UniRule"/>
</dbReference>